<reference evidence="2" key="1">
    <citation type="journal article" date="2023" name="Nat. Plants">
        <title>Single-cell RNA sequencing provides a high-resolution roadmap for understanding the multicellular compartmentation of specialized metabolism.</title>
        <authorList>
            <person name="Sun S."/>
            <person name="Shen X."/>
            <person name="Li Y."/>
            <person name="Li Y."/>
            <person name="Wang S."/>
            <person name="Li R."/>
            <person name="Zhang H."/>
            <person name="Shen G."/>
            <person name="Guo B."/>
            <person name="Wei J."/>
            <person name="Xu J."/>
            <person name="St-Pierre B."/>
            <person name="Chen S."/>
            <person name="Sun C."/>
        </authorList>
    </citation>
    <scope>NUCLEOTIDE SEQUENCE [LARGE SCALE GENOMIC DNA]</scope>
</reference>
<sequence>MGSGKLMKMDAAKTYEPESGYVEVEKDPLIEHNASDSTELWLIQWPKNQAPDFDGKEVSLKLNTEGQLGSFEGSSGKSYEVVSFDSREADTMVFLPSASGTKIVGRISRRVSLVRYPEPSEHEKDDAYVKKMTERATTSLTNSAIRSSQGTKSRTMALSGYTTSMHTSRDKSLAIGRGEPSKPSKKRQVDDATRSLERSLQDSGRGYSGVTSTGSDDSRQTKSKRPKKSKE</sequence>
<protein>
    <submittedName>
        <fullName evidence="1">Uncharacterized protein</fullName>
    </submittedName>
</protein>
<organism evidence="1 2">
    <name type="scientific">Catharanthus roseus</name>
    <name type="common">Madagascar periwinkle</name>
    <name type="synonym">Vinca rosea</name>
    <dbReference type="NCBI Taxonomy" id="4058"/>
    <lineage>
        <taxon>Eukaryota</taxon>
        <taxon>Viridiplantae</taxon>
        <taxon>Streptophyta</taxon>
        <taxon>Embryophyta</taxon>
        <taxon>Tracheophyta</taxon>
        <taxon>Spermatophyta</taxon>
        <taxon>Magnoliopsida</taxon>
        <taxon>eudicotyledons</taxon>
        <taxon>Gunneridae</taxon>
        <taxon>Pentapetalae</taxon>
        <taxon>asterids</taxon>
        <taxon>lamiids</taxon>
        <taxon>Gentianales</taxon>
        <taxon>Apocynaceae</taxon>
        <taxon>Rauvolfioideae</taxon>
        <taxon>Vinceae</taxon>
        <taxon>Catharanthinae</taxon>
        <taxon>Catharanthus</taxon>
    </lineage>
</organism>
<evidence type="ECO:0000313" key="1">
    <source>
        <dbReference type="EMBL" id="KAI5683624.1"/>
    </source>
</evidence>
<dbReference type="Proteomes" id="UP001060085">
    <property type="component" value="Linkage Group LG01"/>
</dbReference>
<evidence type="ECO:0000313" key="2">
    <source>
        <dbReference type="Proteomes" id="UP001060085"/>
    </source>
</evidence>
<dbReference type="EMBL" id="CM044701">
    <property type="protein sequence ID" value="KAI5683624.1"/>
    <property type="molecule type" value="Genomic_DNA"/>
</dbReference>
<name>A0ACC0CFQ7_CATRO</name>
<gene>
    <name evidence="1" type="ORF">M9H77_04852</name>
</gene>
<accession>A0ACC0CFQ7</accession>
<keyword evidence="2" id="KW-1185">Reference proteome</keyword>
<proteinExistence type="predicted"/>
<comment type="caution">
    <text evidence="1">The sequence shown here is derived from an EMBL/GenBank/DDBJ whole genome shotgun (WGS) entry which is preliminary data.</text>
</comment>